<dbReference type="EMBL" id="JAACJM010000002">
    <property type="protein sequence ID" value="KAF5374316.1"/>
    <property type="molecule type" value="Genomic_DNA"/>
</dbReference>
<comment type="caution">
    <text evidence="2">The sequence shown here is derived from an EMBL/GenBank/DDBJ whole genome shotgun (WGS) entry which is preliminary data.</text>
</comment>
<evidence type="ECO:0000313" key="2">
    <source>
        <dbReference type="EMBL" id="KAF5374316.1"/>
    </source>
</evidence>
<gene>
    <name evidence="2" type="ORF">D9758_004638</name>
</gene>
<organism evidence="2 3">
    <name type="scientific">Tetrapyrgos nigripes</name>
    <dbReference type="NCBI Taxonomy" id="182062"/>
    <lineage>
        <taxon>Eukaryota</taxon>
        <taxon>Fungi</taxon>
        <taxon>Dikarya</taxon>
        <taxon>Basidiomycota</taxon>
        <taxon>Agaricomycotina</taxon>
        <taxon>Agaricomycetes</taxon>
        <taxon>Agaricomycetidae</taxon>
        <taxon>Agaricales</taxon>
        <taxon>Marasmiineae</taxon>
        <taxon>Marasmiaceae</taxon>
        <taxon>Tetrapyrgos</taxon>
    </lineage>
</organism>
<proteinExistence type="predicted"/>
<reference evidence="2 3" key="1">
    <citation type="journal article" date="2020" name="ISME J.">
        <title>Uncovering the hidden diversity of litter-decomposition mechanisms in mushroom-forming fungi.</title>
        <authorList>
            <person name="Floudas D."/>
            <person name="Bentzer J."/>
            <person name="Ahren D."/>
            <person name="Johansson T."/>
            <person name="Persson P."/>
            <person name="Tunlid A."/>
        </authorList>
    </citation>
    <scope>NUCLEOTIDE SEQUENCE [LARGE SCALE GENOMIC DNA]</scope>
    <source>
        <strain evidence="2 3">CBS 291.85</strain>
    </source>
</reference>
<protein>
    <submittedName>
        <fullName evidence="2">Uncharacterized protein</fullName>
    </submittedName>
</protein>
<sequence length="128" mass="13960">MTPQPSLTSVVNAALQPLTRGTRQQQGDNTRDSCLPAFDRLRQPLPQDPAVPTPVRPPSPADHLSRVTLLKDDLTILGFTACYAPDVAQEGLILLKRATQPGDPSLHVPGTSSLTHLKPTFFIFCPRR</sequence>
<dbReference type="AlphaFoldDB" id="A0A8H5LYR3"/>
<keyword evidence="3" id="KW-1185">Reference proteome</keyword>
<accession>A0A8H5LYR3</accession>
<name>A0A8H5LYR3_9AGAR</name>
<evidence type="ECO:0000313" key="3">
    <source>
        <dbReference type="Proteomes" id="UP000559256"/>
    </source>
</evidence>
<evidence type="ECO:0000256" key="1">
    <source>
        <dbReference type="SAM" id="MobiDB-lite"/>
    </source>
</evidence>
<feature type="compositionally biased region" description="Polar residues" evidence="1">
    <location>
        <begin position="1"/>
        <end position="11"/>
    </location>
</feature>
<feature type="compositionally biased region" description="Pro residues" evidence="1">
    <location>
        <begin position="46"/>
        <end position="60"/>
    </location>
</feature>
<feature type="compositionally biased region" description="Polar residues" evidence="1">
    <location>
        <begin position="19"/>
        <end position="28"/>
    </location>
</feature>
<feature type="region of interest" description="Disordered" evidence="1">
    <location>
        <begin position="1"/>
        <end position="62"/>
    </location>
</feature>
<dbReference type="Proteomes" id="UP000559256">
    <property type="component" value="Unassembled WGS sequence"/>
</dbReference>